<proteinExistence type="predicted"/>
<evidence type="ECO:0000313" key="1">
    <source>
        <dbReference type="EMBL" id="SAL25265.1"/>
    </source>
</evidence>
<organism evidence="1 2">
    <name type="scientific">Caballeronia telluris</name>
    <dbReference type="NCBI Taxonomy" id="326475"/>
    <lineage>
        <taxon>Bacteria</taxon>
        <taxon>Pseudomonadati</taxon>
        <taxon>Pseudomonadota</taxon>
        <taxon>Betaproteobacteria</taxon>
        <taxon>Burkholderiales</taxon>
        <taxon>Burkholderiaceae</taxon>
        <taxon>Caballeronia</taxon>
    </lineage>
</organism>
<dbReference type="AlphaFoldDB" id="A0A158FZL9"/>
<dbReference type="STRING" id="326475.AWB66_01441"/>
<evidence type="ECO:0000313" key="2">
    <source>
        <dbReference type="Proteomes" id="UP000054717"/>
    </source>
</evidence>
<comment type="caution">
    <text evidence="1">The sequence shown here is derived from an EMBL/GenBank/DDBJ whole genome shotgun (WGS) entry which is preliminary data.</text>
</comment>
<keyword evidence="2" id="KW-1185">Reference proteome</keyword>
<protein>
    <recommendedName>
        <fullName evidence="3">Tryptophan leader peptide</fullName>
    </recommendedName>
</protein>
<dbReference type="Proteomes" id="UP000054717">
    <property type="component" value="Unassembled WGS sequence"/>
</dbReference>
<accession>A0A158FZL9</accession>
<dbReference type="EMBL" id="FCNZ02000004">
    <property type="protein sequence ID" value="SAL25265.1"/>
    <property type="molecule type" value="Genomic_DNA"/>
</dbReference>
<gene>
    <name evidence="1" type="ORF">AWB66_01441</name>
</gene>
<name>A0A158FZL9_9BURK</name>
<evidence type="ECO:0008006" key="3">
    <source>
        <dbReference type="Google" id="ProtNLM"/>
    </source>
</evidence>
<reference evidence="1" key="1">
    <citation type="submission" date="2016-01" db="EMBL/GenBank/DDBJ databases">
        <authorList>
            <person name="Peeters Charlotte."/>
        </authorList>
    </citation>
    <scope>NUCLEOTIDE SEQUENCE</scope>
    <source>
        <strain evidence="1">LMG 22936</strain>
    </source>
</reference>
<sequence length="473" mass="52804">MPARTQTAMIGETSKRARIAPRIVFLCSVEDNVDWKFWNKSSPSQGASDSASDTYGALRKLLGMLMRADAPPFSNWNMAGIVFTPEVENTAQSATKGYALALWFWLFAEKHGVVAARMARDTFCLLADEAQPATGDVLDALIELENRLIQSFDATPVEQRSFLLEGQPLELPMEFVLATGFLLQAPDSPYYGRAGGDLEGNDIRVAACLRNATEHAMPLFREMVRGLPEFDAHALPQWKWSATPGAIERHLQRRYNNPLFPLHRQVVTSKDVYEARLADHQTAAEIRKELTDLTSEFYAHNELPADWHPFLNGFRERLDALEDRRLMTGGETAALGAAIAEMRGNVMTLWRSALENNRQSLSALDAAEAREHRRRATLHATDWMRQLRSHSSPIPPQEVVAALLSDTPAEMEAAVSVLKSEPELHGTLENCRSYAHRLVAEVRASGHPLADIDEKLRILDETQPKALEQDDAS</sequence>